<evidence type="ECO:0000313" key="3">
    <source>
        <dbReference type="Proteomes" id="UP000215914"/>
    </source>
</evidence>
<gene>
    <name evidence="2" type="ORF">HanXRQr2_Chr02g0049081</name>
</gene>
<name>A0A9K3NYC8_HELAN</name>
<evidence type="ECO:0000256" key="1">
    <source>
        <dbReference type="SAM" id="MobiDB-lite"/>
    </source>
</evidence>
<reference evidence="2" key="1">
    <citation type="journal article" date="2017" name="Nature">
        <title>The sunflower genome provides insights into oil metabolism, flowering and Asterid evolution.</title>
        <authorList>
            <person name="Badouin H."/>
            <person name="Gouzy J."/>
            <person name="Grassa C.J."/>
            <person name="Murat F."/>
            <person name="Staton S.E."/>
            <person name="Cottret L."/>
            <person name="Lelandais-Briere C."/>
            <person name="Owens G.L."/>
            <person name="Carrere S."/>
            <person name="Mayjonade B."/>
            <person name="Legrand L."/>
            <person name="Gill N."/>
            <person name="Kane N.C."/>
            <person name="Bowers J.E."/>
            <person name="Hubner S."/>
            <person name="Bellec A."/>
            <person name="Berard A."/>
            <person name="Berges H."/>
            <person name="Blanchet N."/>
            <person name="Boniface M.C."/>
            <person name="Brunel D."/>
            <person name="Catrice O."/>
            <person name="Chaidir N."/>
            <person name="Claudel C."/>
            <person name="Donnadieu C."/>
            <person name="Faraut T."/>
            <person name="Fievet G."/>
            <person name="Helmstetter N."/>
            <person name="King M."/>
            <person name="Knapp S.J."/>
            <person name="Lai Z."/>
            <person name="Le Paslier M.C."/>
            <person name="Lippi Y."/>
            <person name="Lorenzon L."/>
            <person name="Mandel J.R."/>
            <person name="Marage G."/>
            <person name="Marchand G."/>
            <person name="Marquand E."/>
            <person name="Bret-Mestries E."/>
            <person name="Morien E."/>
            <person name="Nambeesan S."/>
            <person name="Nguyen T."/>
            <person name="Pegot-Espagnet P."/>
            <person name="Pouilly N."/>
            <person name="Raftis F."/>
            <person name="Sallet E."/>
            <person name="Schiex T."/>
            <person name="Thomas J."/>
            <person name="Vandecasteele C."/>
            <person name="Vares D."/>
            <person name="Vear F."/>
            <person name="Vautrin S."/>
            <person name="Crespi M."/>
            <person name="Mangin B."/>
            <person name="Burke J.M."/>
            <person name="Salse J."/>
            <person name="Munos S."/>
            <person name="Vincourt P."/>
            <person name="Rieseberg L.H."/>
            <person name="Langlade N.B."/>
        </authorList>
    </citation>
    <scope>NUCLEOTIDE SEQUENCE</scope>
    <source>
        <tissue evidence="2">Leaves</tissue>
    </source>
</reference>
<accession>A0A9K3NYC8</accession>
<dbReference type="AlphaFoldDB" id="A0A9K3NYC8"/>
<organism evidence="2 3">
    <name type="scientific">Helianthus annuus</name>
    <name type="common">Common sunflower</name>
    <dbReference type="NCBI Taxonomy" id="4232"/>
    <lineage>
        <taxon>Eukaryota</taxon>
        <taxon>Viridiplantae</taxon>
        <taxon>Streptophyta</taxon>
        <taxon>Embryophyta</taxon>
        <taxon>Tracheophyta</taxon>
        <taxon>Spermatophyta</taxon>
        <taxon>Magnoliopsida</taxon>
        <taxon>eudicotyledons</taxon>
        <taxon>Gunneridae</taxon>
        <taxon>Pentapetalae</taxon>
        <taxon>asterids</taxon>
        <taxon>campanulids</taxon>
        <taxon>Asterales</taxon>
        <taxon>Asteraceae</taxon>
        <taxon>Asteroideae</taxon>
        <taxon>Heliantheae alliance</taxon>
        <taxon>Heliantheae</taxon>
        <taxon>Helianthus</taxon>
    </lineage>
</organism>
<sequence>MPGDLETVHLLVTVVILGYHDRKSHGLETVHHPVMVVNLGPHDHKSPGHQTATYDQVTGVLRSPSESPPPPETVVVFHT</sequence>
<reference evidence="2" key="2">
    <citation type="submission" date="2020-06" db="EMBL/GenBank/DDBJ databases">
        <title>Helianthus annuus Genome sequencing and assembly Release 2.</title>
        <authorList>
            <person name="Gouzy J."/>
            <person name="Langlade N."/>
            <person name="Munos S."/>
        </authorList>
    </citation>
    <scope>NUCLEOTIDE SEQUENCE</scope>
    <source>
        <tissue evidence="2">Leaves</tissue>
    </source>
</reference>
<evidence type="ECO:0000313" key="2">
    <source>
        <dbReference type="EMBL" id="KAF5817101.1"/>
    </source>
</evidence>
<feature type="region of interest" description="Disordered" evidence="1">
    <location>
        <begin position="60"/>
        <end position="79"/>
    </location>
</feature>
<keyword evidence="3" id="KW-1185">Reference proteome</keyword>
<proteinExistence type="predicted"/>
<dbReference type="Gramene" id="mRNA:HanXRQr2_Chr02g0049081">
    <property type="protein sequence ID" value="mRNA:HanXRQr2_Chr02g0049081"/>
    <property type="gene ID" value="HanXRQr2_Chr02g0049081"/>
</dbReference>
<comment type="caution">
    <text evidence="2">The sequence shown here is derived from an EMBL/GenBank/DDBJ whole genome shotgun (WGS) entry which is preliminary data.</text>
</comment>
<dbReference type="Proteomes" id="UP000215914">
    <property type="component" value="Unassembled WGS sequence"/>
</dbReference>
<dbReference type="EMBL" id="MNCJ02000317">
    <property type="protein sequence ID" value="KAF5817101.1"/>
    <property type="molecule type" value="Genomic_DNA"/>
</dbReference>
<protein>
    <submittedName>
        <fullName evidence="2">Uncharacterized protein</fullName>
    </submittedName>
</protein>